<keyword evidence="4" id="KW-0813">Transport</keyword>
<evidence type="ECO:0000256" key="15">
    <source>
        <dbReference type="ARBA" id="ARBA00022927"/>
    </source>
</evidence>
<evidence type="ECO:0000256" key="16">
    <source>
        <dbReference type="ARBA" id="ARBA00023034"/>
    </source>
</evidence>
<evidence type="ECO:0000256" key="7">
    <source>
        <dbReference type="ARBA" id="ARBA00022553"/>
    </source>
</evidence>
<dbReference type="SMART" id="SM00220">
    <property type="entry name" value="S_TKc"/>
    <property type="match status" value="1"/>
</dbReference>
<evidence type="ECO:0000313" key="29">
    <source>
        <dbReference type="Proteomes" id="UP000694396"/>
    </source>
</evidence>
<keyword evidence="18" id="KW-0325">Glycoprotein</keyword>
<dbReference type="GO" id="GO:0005576">
    <property type="term" value="C:extracellular region"/>
    <property type="evidence" value="ECO:0007669"/>
    <property type="project" value="UniProtKB-SubCell"/>
</dbReference>
<feature type="compositionally biased region" description="Gly residues" evidence="25">
    <location>
        <begin position="131"/>
        <end position="140"/>
    </location>
</feature>
<evidence type="ECO:0000256" key="6">
    <source>
        <dbReference type="ARBA" id="ARBA00022525"/>
    </source>
</evidence>
<name>A0A8C3QJZ1_9PASS</name>
<evidence type="ECO:0000256" key="4">
    <source>
        <dbReference type="ARBA" id="ARBA00022448"/>
    </source>
</evidence>
<dbReference type="PROSITE" id="PS50011">
    <property type="entry name" value="PROTEIN_KINASE_DOM"/>
    <property type="match status" value="1"/>
</dbReference>
<dbReference type="Pfam" id="PF12260">
    <property type="entry name" value="PIP49_C"/>
    <property type="match status" value="1"/>
</dbReference>
<dbReference type="PANTHER" id="PTHR46448">
    <property type="entry name" value="PROTEIN KINASE DOMAIN-CONTAINING PROTEIN"/>
    <property type="match status" value="1"/>
</dbReference>
<keyword evidence="26" id="KW-0812">Transmembrane</keyword>
<dbReference type="InterPro" id="IPR000719">
    <property type="entry name" value="Prot_kinase_dom"/>
</dbReference>
<organism evidence="28 29">
    <name type="scientific">Cyanoderma ruficeps</name>
    <name type="common">rufous-capped babbler</name>
    <dbReference type="NCBI Taxonomy" id="181631"/>
    <lineage>
        <taxon>Eukaryota</taxon>
        <taxon>Metazoa</taxon>
        <taxon>Chordata</taxon>
        <taxon>Craniata</taxon>
        <taxon>Vertebrata</taxon>
        <taxon>Euteleostomi</taxon>
        <taxon>Archelosauria</taxon>
        <taxon>Archosauria</taxon>
        <taxon>Dinosauria</taxon>
        <taxon>Saurischia</taxon>
        <taxon>Theropoda</taxon>
        <taxon>Coelurosauria</taxon>
        <taxon>Aves</taxon>
        <taxon>Neognathae</taxon>
        <taxon>Neoaves</taxon>
        <taxon>Telluraves</taxon>
        <taxon>Australaves</taxon>
        <taxon>Passeriformes</taxon>
        <taxon>Sylvioidea</taxon>
        <taxon>Timaliidae</taxon>
        <taxon>Cyanoderma</taxon>
    </lineage>
</organism>
<keyword evidence="10" id="KW-0547">Nucleotide-binding</keyword>
<evidence type="ECO:0000256" key="5">
    <source>
        <dbReference type="ARBA" id="ARBA00022473"/>
    </source>
</evidence>
<keyword evidence="16" id="KW-0333">Golgi apparatus</keyword>
<evidence type="ECO:0000256" key="17">
    <source>
        <dbReference type="ARBA" id="ARBA00023137"/>
    </source>
</evidence>
<keyword evidence="5" id="KW-0217">Developmental protein</keyword>
<keyword evidence="29" id="KW-1185">Reference proteome</keyword>
<dbReference type="GO" id="GO:0001501">
    <property type="term" value="P:skeletal system development"/>
    <property type="evidence" value="ECO:0007669"/>
    <property type="project" value="TreeGrafter"/>
</dbReference>
<dbReference type="GO" id="GO:0004715">
    <property type="term" value="F:non-membrane spanning protein tyrosine kinase activity"/>
    <property type="evidence" value="ECO:0007669"/>
    <property type="project" value="UniProtKB-EC"/>
</dbReference>
<evidence type="ECO:0000256" key="18">
    <source>
        <dbReference type="ARBA" id="ARBA00023180"/>
    </source>
</evidence>
<dbReference type="GO" id="GO:0015031">
    <property type="term" value="P:protein transport"/>
    <property type="evidence" value="ECO:0007669"/>
    <property type="project" value="UniProtKB-KW"/>
</dbReference>
<dbReference type="GO" id="GO:0030154">
    <property type="term" value="P:cell differentiation"/>
    <property type="evidence" value="ECO:0007669"/>
    <property type="project" value="UniProtKB-KW"/>
</dbReference>
<reference evidence="28" key="1">
    <citation type="submission" date="2025-08" db="UniProtKB">
        <authorList>
            <consortium name="Ensembl"/>
        </authorList>
    </citation>
    <scope>IDENTIFICATION</scope>
</reference>
<proteinExistence type="predicted"/>
<dbReference type="InterPro" id="IPR011009">
    <property type="entry name" value="Kinase-like_dom_sf"/>
</dbReference>
<evidence type="ECO:0000259" key="27">
    <source>
        <dbReference type="PROSITE" id="PS50011"/>
    </source>
</evidence>
<keyword evidence="9" id="KW-0732">Signal</keyword>
<feature type="region of interest" description="Disordered" evidence="25">
    <location>
        <begin position="131"/>
        <end position="156"/>
    </location>
</feature>
<evidence type="ECO:0000256" key="2">
    <source>
        <dbReference type="ARBA" id="ARBA00004613"/>
    </source>
</evidence>
<feature type="domain" description="Protein kinase" evidence="27">
    <location>
        <begin position="193"/>
        <end position="464"/>
    </location>
</feature>
<evidence type="ECO:0000256" key="8">
    <source>
        <dbReference type="ARBA" id="ARBA00022679"/>
    </source>
</evidence>
<evidence type="ECO:0000256" key="9">
    <source>
        <dbReference type="ARBA" id="ARBA00022729"/>
    </source>
</evidence>
<keyword evidence="12" id="KW-0221">Differentiation</keyword>
<keyword evidence="15" id="KW-0653">Protein transport</keyword>
<dbReference type="SUPFAM" id="SSF56112">
    <property type="entry name" value="Protein kinase-like (PK-like)"/>
    <property type="match status" value="1"/>
</dbReference>
<evidence type="ECO:0000256" key="14">
    <source>
        <dbReference type="ARBA" id="ARBA00022855"/>
    </source>
</evidence>
<evidence type="ECO:0000256" key="24">
    <source>
        <dbReference type="ARBA" id="ARBA00082327"/>
    </source>
</evidence>
<keyword evidence="14" id="KW-0892">Osteogenesis</keyword>
<keyword evidence="13" id="KW-0067">ATP-binding</keyword>
<comment type="catalytic activity">
    <reaction evidence="19">
        <text>L-tyrosyl-[protein] + ATP = O-phospho-L-tyrosyl-[protein] + ADP + H(+)</text>
        <dbReference type="Rhea" id="RHEA:10596"/>
        <dbReference type="Rhea" id="RHEA-COMP:10136"/>
        <dbReference type="Rhea" id="RHEA-COMP:20101"/>
        <dbReference type="ChEBI" id="CHEBI:15378"/>
        <dbReference type="ChEBI" id="CHEBI:30616"/>
        <dbReference type="ChEBI" id="CHEBI:46858"/>
        <dbReference type="ChEBI" id="CHEBI:61978"/>
        <dbReference type="ChEBI" id="CHEBI:456216"/>
        <dbReference type="EC" id="2.7.10.2"/>
    </reaction>
    <physiologicalReaction direction="left-to-right" evidence="19">
        <dbReference type="Rhea" id="RHEA:10597"/>
    </physiologicalReaction>
</comment>
<evidence type="ECO:0000256" key="22">
    <source>
        <dbReference type="ARBA" id="ARBA00079014"/>
    </source>
</evidence>
<keyword evidence="26" id="KW-1133">Transmembrane helix</keyword>
<dbReference type="GO" id="GO:0005794">
    <property type="term" value="C:Golgi apparatus"/>
    <property type="evidence" value="ECO:0007669"/>
    <property type="project" value="UniProtKB-SubCell"/>
</dbReference>
<evidence type="ECO:0000313" key="28">
    <source>
        <dbReference type="Ensembl" id="ENSCRFP00000007251.1"/>
    </source>
</evidence>
<evidence type="ECO:0000256" key="19">
    <source>
        <dbReference type="ARBA" id="ARBA00051942"/>
    </source>
</evidence>
<keyword evidence="11" id="KW-0418">Kinase</keyword>
<accession>A0A8C3QJZ1</accession>
<dbReference type="Ensembl" id="ENSCRFT00000007509.1">
    <property type="protein sequence ID" value="ENSCRFP00000007251.1"/>
    <property type="gene ID" value="ENSCRFG00000005721.1"/>
</dbReference>
<evidence type="ECO:0000256" key="21">
    <source>
        <dbReference type="ARBA" id="ARBA00078617"/>
    </source>
</evidence>
<evidence type="ECO:0000256" key="10">
    <source>
        <dbReference type="ARBA" id="ARBA00022741"/>
    </source>
</evidence>
<keyword evidence="17" id="KW-0829">Tyrosine-protein kinase</keyword>
<keyword evidence="8" id="KW-0808">Transferase</keyword>
<evidence type="ECO:0000256" key="3">
    <source>
        <dbReference type="ARBA" id="ARBA00011903"/>
    </source>
</evidence>
<dbReference type="GO" id="GO:0005524">
    <property type="term" value="F:ATP binding"/>
    <property type="evidence" value="ECO:0007669"/>
    <property type="project" value="UniProtKB-KW"/>
</dbReference>
<protein>
    <recommendedName>
        <fullName evidence="20">Extracellular tyrosine-protein kinase PKDCC</fullName>
        <ecNumber evidence="3">2.7.10.2</ecNumber>
    </recommendedName>
    <alternativeName>
        <fullName evidence="21">Protein kinase domain-containing protein, cytoplasmic</fullName>
    </alternativeName>
    <alternativeName>
        <fullName evidence="22">Protein kinase-like protein SgK493</fullName>
    </alternativeName>
    <alternativeName>
        <fullName evidence="23">Sugen kinase 493</fullName>
    </alternativeName>
    <alternativeName>
        <fullName evidence="24">Vertebrate lonesome kinase</fullName>
    </alternativeName>
</protein>
<dbReference type="GO" id="GO:0001503">
    <property type="term" value="P:ossification"/>
    <property type="evidence" value="ECO:0007669"/>
    <property type="project" value="UniProtKB-KW"/>
</dbReference>
<comment type="subcellular location">
    <subcellularLocation>
        <location evidence="1">Golgi apparatus</location>
    </subcellularLocation>
    <subcellularLocation>
        <location evidence="2">Secreted</location>
    </subcellularLocation>
</comment>
<dbReference type="PANTHER" id="PTHR46448:SF2">
    <property type="entry name" value="PROTEIN KINASE DOMAIN-CONTAINING PROTEIN"/>
    <property type="match status" value="1"/>
</dbReference>
<feature type="region of interest" description="Disordered" evidence="25">
    <location>
        <begin position="39"/>
        <end position="87"/>
    </location>
</feature>
<evidence type="ECO:0000256" key="11">
    <source>
        <dbReference type="ARBA" id="ARBA00022777"/>
    </source>
</evidence>
<evidence type="ECO:0000256" key="23">
    <source>
        <dbReference type="ARBA" id="ARBA00080589"/>
    </source>
</evidence>
<reference evidence="28" key="2">
    <citation type="submission" date="2025-09" db="UniProtKB">
        <authorList>
            <consortium name="Ensembl"/>
        </authorList>
    </citation>
    <scope>IDENTIFICATION</scope>
</reference>
<dbReference type="EC" id="2.7.10.2" evidence="3"/>
<dbReference type="Gene3D" id="1.10.510.10">
    <property type="entry name" value="Transferase(Phosphotransferase) domain 1"/>
    <property type="match status" value="1"/>
</dbReference>
<evidence type="ECO:0000256" key="1">
    <source>
        <dbReference type="ARBA" id="ARBA00004555"/>
    </source>
</evidence>
<keyword evidence="6" id="KW-0964">Secreted</keyword>
<evidence type="ECO:0000256" key="13">
    <source>
        <dbReference type="ARBA" id="ARBA00022840"/>
    </source>
</evidence>
<feature type="transmembrane region" description="Helical" evidence="26">
    <location>
        <begin position="107"/>
        <end position="126"/>
    </location>
</feature>
<evidence type="ECO:0000256" key="20">
    <source>
        <dbReference type="ARBA" id="ARBA00072258"/>
    </source>
</evidence>
<evidence type="ECO:0000256" key="12">
    <source>
        <dbReference type="ARBA" id="ARBA00022782"/>
    </source>
</evidence>
<dbReference type="InterPro" id="IPR042983">
    <property type="entry name" value="PKDCC"/>
</dbReference>
<feature type="compositionally biased region" description="Gly residues" evidence="25">
    <location>
        <begin position="44"/>
        <end position="54"/>
    </location>
</feature>
<dbReference type="InterPro" id="IPR022049">
    <property type="entry name" value="FAM69_kinase_dom"/>
</dbReference>
<sequence>MCRSHPAAPVRTPGHLLQNHWGCAAAASPPWAIRAAAAPSARGAGPGRAGGVGAPGARHAPSAGLGFPGAAERGGRAGQSRADRREPGGAALLSMAAAGRARRGARLSAAGLLALPALALLALLALPPGRGGGGDRGGAGEAQPDSSPPLLLPPGLREELRQRRRDLRRLEAVAGGGEAAATGGLGCGDLNRATAVSVLGWGFTKVVARAALAGGGTVALKSVHGAGREVRRCVQRYGAPAGCRRLAAYKLLKEVTLLQRLQHPGIVKLHGQCYDNSGDAELRVTAMLELGSPLEMIQLLQTPWEERFKICLSLVKLLFYLAHSPLGSIVLLDFQPRQFVMVDGNLKVTDMDDASTEELSCKEDNDCTLDFPTKSFPLKCSVVGKCEGMNEKKNLFNAYRYFFTYLLPHSAPPALRPLLSDILNATGDLRYGINETLRAFEKVLHLYKSGLYLQKRPLLLKDYISLKGFRTVEGEDYKCWPSYSHLGCLLSIHSPEEAAAICNSQLQCQSFIVTQHRTWTGRPLASFQSSWTDLIPDTNAVVYIKRSASSGERL</sequence>
<evidence type="ECO:0000256" key="25">
    <source>
        <dbReference type="SAM" id="MobiDB-lite"/>
    </source>
</evidence>
<dbReference type="FunFam" id="1.10.510.10:FF:000552">
    <property type="entry name" value="extracellular tyrosine-protein kinase PKDCC isoform X5"/>
    <property type="match status" value="1"/>
</dbReference>
<dbReference type="AlphaFoldDB" id="A0A8C3QJZ1"/>
<dbReference type="Proteomes" id="UP000694396">
    <property type="component" value="Unplaced"/>
</dbReference>
<keyword evidence="26" id="KW-0472">Membrane</keyword>
<keyword evidence="7" id="KW-0597">Phosphoprotein</keyword>
<evidence type="ECO:0000256" key="26">
    <source>
        <dbReference type="SAM" id="Phobius"/>
    </source>
</evidence>